<dbReference type="Gene3D" id="1.10.150.130">
    <property type="match status" value="1"/>
</dbReference>
<organism evidence="7 8">
    <name type="scientific">Rhodopseudomonas pentothenatexigens</name>
    <dbReference type="NCBI Taxonomy" id="999699"/>
    <lineage>
        <taxon>Bacteria</taxon>
        <taxon>Pseudomonadati</taxon>
        <taxon>Pseudomonadota</taxon>
        <taxon>Alphaproteobacteria</taxon>
        <taxon>Hyphomicrobiales</taxon>
        <taxon>Nitrobacteraceae</taxon>
        <taxon>Rhodopseudomonas</taxon>
    </lineage>
</organism>
<dbReference type="PANTHER" id="PTHR30349">
    <property type="entry name" value="PHAGE INTEGRASE-RELATED"/>
    <property type="match status" value="1"/>
</dbReference>
<keyword evidence="9" id="KW-1185">Reference proteome</keyword>
<evidence type="ECO:0000313" key="9">
    <source>
        <dbReference type="Proteomes" id="UP000256343"/>
    </source>
</evidence>
<evidence type="ECO:0000256" key="2">
    <source>
        <dbReference type="ARBA" id="ARBA00022908"/>
    </source>
</evidence>
<gene>
    <name evidence="6" type="ORF">BJ125_1461</name>
    <name evidence="7" type="ORF">SAMN05892882_1461</name>
</gene>
<dbReference type="GO" id="GO:0003677">
    <property type="term" value="F:DNA binding"/>
    <property type="evidence" value="ECO:0007669"/>
    <property type="project" value="UniProtKB-KW"/>
</dbReference>
<keyword evidence="3" id="KW-0238">DNA-binding</keyword>
<evidence type="ECO:0000256" key="1">
    <source>
        <dbReference type="ARBA" id="ARBA00008857"/>
    </source>
</evidence>
<proteinExistence type="inferred from homology"/>
<dbReference type="InterPro" id="IPR011010">
    <property type="entry name" value="DNA_brk_join_enz"/>
</dbReference>
<feature type="region of interest" description="Disordered" evidence="5">
    <location>
        <begin position="1"/>
        <end position="28"/>
    </location>
</feature>
<dbReference type="Proteomes" id="UP000256343">
    <property type="component" value="Unassembled WGS sequence"/>
</dbReference>
<comment type="similarity">
    <text evidence="1">Belongs to the 'phage' integrase family.</text>
</comment>
<dbReference type="EMBL" id="QRDT01000046">
    <property type="protein sequence ID" value="RED21559.1"/>
    <property type="molecule type" value="Genomic_DNA"/>
</dbReference>
<reference evidence="7 8" key="1">
    <citation type="submission" date="2017-08" db="EMBL/GenBank/DDBJ databases">
        <authorList>
            <person name="de Groot N.N."/>
        </authorList>
    </citation>
    <scope>NUCLEOTIDE SEQUENCE [LARGE SCALE GENOMIC DNA]</scope>
    <source>
        <strain evidence="7 8">JA575</strain>
    </source>
</reference>
<feature type="non-terminal residue" evidence="7">
    <location>
        <position position="1"/>
    </location>
</feature>
<reference evidence="6 9" key="2">
    <citation type="submission" date="2018-07" db="EMBL/GenBank/DDBJ databases">
        <title>Genomic Encyclopedia of Archaeal and Bacterial Type Strains, Phase II (KMG-II): from individual species to whole genera.</title>
        <authorList>
            <person name="Goeker M."/>
        </authorList>
    </citation>
    <scope>NUCLEOTIDE SEQUENCE [LARGE SCALE GENOMIC DNA]</scope>
    <source>
        <strain evidence="6 9">JA575</strain>
    </source>
</reference>
<dbReference type="EMBL" id="UFQQ01000046">
    <property type="protein sequence ID" value="SSW93642.1"/>
    <property type="molecule type" value="Genomic_DNA"/>
</dbReference>
<protein>
    <submittedName>
        <fullName evidence="7">Phage integrase family protein</fullName>
    </submittedName>
</protein>
<evidence type="ECO:0000256" key="5">
    <source>
        <dbReference type="SAM" id="MobiDB-lite"/>
    </source>
</evidence>
<dbReference type="GO" id="GO:0015074">
    <property type="term" value="P:DNA integration"/>
    <property type="evidence" value="ECO:0007669"/>
    <property type="project" value="UniProtKB-KW"/>
</dbReference>
<accession>A0A336JVU7</accession>
<dbReference type="Proteomes" id="UP000252631">
    <property type="component" value="Unassembled WGS sequence"/>
</dbReference>
<dbReference type="SUPFAM" id="SSF56349">
    <property type="entry name" value="DNA breaking-rejoining enzymes"/>
    <property type="match status" value="1"/>
</dbReference>
<evidence type="ECO:0000313" key="8">
    <source>
        <dbReference type="Proteomes" id="UP000252631"/>
    </source>
</evidence>
<dbReference type="Gene3D" id="1.10.443.10">
    <property type="entry name" value="Intergrase catalytic core"/>
    <property type="match status" value="1"/>
</dbReference>
<evidence type="ECO:0000256" key="3">
    <source>
        <dbReference type="ARBA" id="ARBA00023125"/>
    </source>
</evidence>
<dbReference type="AlphaFoldDB" id="A0A336JVU7"/>
<dbReference type="InterPro" id="IPR050090">
    <property type="entry name" value="Tyrosine_recombinase_XerCD"/>
</dbReference>
<feature type="compositionally biased region" description="Basic and acidic residues" evidence="5">
    <location>
        <begin position="56"/>
        <end position="67"/>
    </location>
</feature>
<sequence>SIQLAPAPRRHKVTNTHQPPRPVRGQPVEAPHLARLTATKVIEWKDHLLKTKKPQSKKDKLAGKPEETLSPGTIRNSYLAAVKATLNYAKEQRQLTENVAEGISVRVKKKKKQREKGFTEEEAMAILKGTFALPPSGLSKEYVSARRWVPWICAYTGARVNEITQLAPSDFKVNKGIHYIRIDAEAAKSGEYREVPLHDHLIEQGLLIFVDSCKGRPLFYSPDRSRGGRDDGKHFRKAGERLAEWIRSNQIGVTDKRVAPNHGWRHRFSSLARHVDMHIDVQNIIQGHTGDKVASDYGDAWIDTAYREIMKIPKYVIDC</sequence>
<keyword evidence="4" id="KW-0233">DNA recombination</keyword>
<dbReference type="GO" id="GO:0006310">
    <property type="term" value="P:DNA recombination"/>
    <property type="evidence" value="ECO:0007669"/>
    <property type="project" value="UniProtKB-KW"/>
</dbReference>
<dbReference type="InterPro" id="IPR013762">
    <property type="entry name" value="Integrase-like_cat_sf"/>
</dbReference>
<dbReference type="InterPro" id="IPR010998">
    <property type="entry name" value="Integrase_recombinase_N"/>
</dbReference>
<feature type="region of interest" description="Disordered" evidence="5">
    <location>
        <begin position="47"/>
        <end position="69"/>
    </location>
</feature>
<name>A0A336JVU7_9BRAD</name>
<evidence type="ECO:0000313" key="7">
    <source>
        <dbReference type="EMBL" id="SSW93642.1"/>
    </source>
</evidence>
<evidence type="ECO:0000313" key="6">
    <source>
        <dbReference type="EMBL" id="RED21559.1"/>
    </source>
</evidence>
<evidence type="ECO:0000256" key="4">
    <source>
        <dbReference type="ARBA" id="ARBA00023172"/>
    </source>
</evidence>
<keyword evidence="2" id="KW-0229">DNA integration</keyword>
<dbReference type="PANTHER" id="PTHR30349:SF41">
    <property type="entry name" value="INTEGRASE_RECOMBINASE PROTEIN MJ0367-RELATED"/>
    <property type="match status" value="1"/>
</dbReference>